<dbReference type="InterPro" id="IPR006530">
    <property type="entry name" value="YD"/>
</dbReference>
<protein>
    <submittedName>
        <fullName evidence="5">Rhs family protein</fullName>
    </submittedName>
</protein>
<reference evidence="6" key="1">
    <citation type="submission" date="2015-09" db="EMBL/GenBank/DDBJ databases">
        <authorList>
            <person name="Bertelli C."/>
        </authorList>
    </citation>
    <scope>NUCLEOTIDE SEQUENCE [LARGE SCALE GENOMIC DNA]</scope>
    <source>
        <strain evidence="6">KNic</strain>
        <plasmid evidence="6">pPNK</plasmid>
    </source>
</reference>
<dbReference type="Gene3D" id="2.180.10.10">
    <property type="entry name" value="RHS repeat-associated core"/>
    <property type="match status" value="4"/>
</dbReference>
<keyword evidence="1" id="KW-0677">Repeat</keyword>
<dbReference type="InterPro" id="IPR022385">
    <property type="entry name" value="Rhs_assc_core"/>
</dbReference>
<dbReference type="PANTHER" id="PTHR32305:SF15">
    <property type="entry name" value="PROTEIN RHSA-RELATED"/>
    <property type="match status" value="1"/>
</dbReference>
<proteinExistence type="predicted"/>
<dbReference type="Pfam" id="PF05593">
    <property type="entry name" value="RHS_repeat"/>
    <property type="match status" value="1"/>
</dbReference>
<dbReference type="NCBIfam" id="TIGR01643">
    <property type="entry name" value="YD_repeat_2x"/>
    <property type="match status" value="5"/>
</dbReference>
<dbReference type="PATRIC" id="fig|389348.3.peg.2786"/>
<feature type="region of interest" description="Disordered" evidence="2">
    <location>
        <begin position="348"/>
        <end position="367"/>
    </location>
</feature>
<dbReference type="KEGG" id="pnl:PNK_p0028"/>
<dbReference type="PANTHER" id="PTHR32305">
    <property type="match status" value="1"/>
</dbReference>
<evidence type="ECO:0000256" key="3">
    <source>
        <dbReference type="SAM" id="SignalP"/>
    </source>
</evidence>
<feature type="compositionally biased region" description="Basic and acidic residues" evidence="2">
    <location>
        <begin position="487"/>
        <end position="498"/>
    </location>
</feature>
<geneLocation type="plasmid" evidence="6">
    <name>pPNK</name>
</geneLocation>
<dbReference type="InterPro" id="IPR031325">
    <property type="entry name" value="RHS_repeat"/>
</dbReference>
<organism evidence="5 6">
    <name type="scientific">Candidatus Protochlamydia naegleriophila</name>
    <dbReference type="NCBI Taxonomy" id="389348"/>
    <lineage>
        <taxon>Bacteria</taxon>
        <taxon>Pseudomonadati</taxon>
        <taxon>Chlamydiota</taxon>
        <taxon>Chlamydiia</taxon>
        <taxon>Parachlamydiales</taxon>
        <taxon>Parachlamydiaceae</taxon>
        <taxon>Candidatus Protochlamydia</taxon>
    </lineage>
</organism>
<dbReference type="NCBIfam" id="TIGR03696">
    <property type="entry name" value="Rhs_assc_core"/>
    <property type="match status" value="1"/>
</dbReference>
<feature type="region of interest" description="Disordered" evidence="2">
    <location>
        <begin position="466"/>
        <end position="510"/>
    </location>
</feature>
<evidence type="ECO:0000259" key="4">
    <source>
        <dbReference type="Pfam" id="PF25023"/>
    </source>
</evidence>
<dbReference type="InterPro" id="IPR050708">
    <property type="entry name" value="T6SS_VgrG/RHS"/>
</dbReference>
<evidence type="ECO:0000256" key="1">
    <source>
        <dbReference type="ARBA" id="ARBA00022737"/>
    </source>
</evidence>
<accession>A0A0U5JHJ8</accession>
<dbReference type="Proteomes" id="UP000069902">
    <property type="component" value="Plasmid pPNK"/>
</dbReference>
<name>A0A0U5JHJ8_9BACT</name>
<feature type="chain" id="PRO_5006860492" evidence="3">
    <location>
        <begin position="20"/>
        <end position="1977"/>
    </location>
</feature>
<dbReference type="InterPro" id="IPR056823">
    <property type="entry name" value="TEN-like_YD-shell"/>
</dbReference>
<keyword evidence="3" id="KW-0732">Signal</keyword>
<sequence length="1977" mass="224010">MFCRWMTCFFCLWSLVCFAEEDESPIDPFISPQIELATSLPTVTNQSVSVITGDWLVSVSDFTVAGPEPLVFQRCYSKEHLKNDHLAYHWNFIQPPTVYVDRHNPKHEHSNKVHAHFAQVTGVKTLHYVHSSGPVLSFELTPTPGLNNCRNELSGRTNLHNIALELDDDASHATSLSGAGHLTYFRTKKSKSYIKGHLKAEFERKANGNYILYKENRIHTLNPAQSLEYNWLKWSSPQKERLEVEASDGKSAVYHFTCYQHGQEPRKDDPMEDLGKEVDPNAPEVGNAPKPQPAPPQTRRYYLKRVDYSHKPHEEYEYDREPPKKLTTSPANFKLLCKRGPNGRFLKTSYDSHDRVKSQKAPVGTDETPITTHRFVYHKNPQTASGENRSGETDVFDAYGRKTVYAYNEDLLLTEVRTFVSDQIYHTTHYIWDDHYIHSDNHWMLQTCHHILKHIFPHLYDKPKKPDTSVLDRGHAPPPPNLNELAEEVKPAPQDEPKPTTIPVTKGHLPPHKSMQTLLDQLEPLEKPPVADFPTLVKACLKSHVLKVSGKGNLKGTYKQDATGYIDSARLFTYDKKGNVLQERLYGNLTGTCHSPLLLTYHRNVQENGVEAYSKTFAYSDDQFNLPVIEQEDNGKGKLYSYIPETNLLAAQYVTNNGQIAFRRFYDYDDNTTLVKIIKDDGKGFDRNDLSGVTERHITYMTPRTQAPFGLPERIDEMYLNAHTGQEQLLKRVICDYTPQGYLSRQDHYDNEGQYRYSLAWEYDSHGNVISQTNAMGHVIIKEYDVNDNLIKEKNPLQDFSTHHTYDYSNRLVRSDEIHDDGASFAISHRYDYIGNRVATIDRYGQETLYVYDELNRLVQTIFPPVLNGEGQVISPSTQTTYDAFNRPVSSTNANGETTTTSYNARGKPVCVLHPDGTKERFEYNLDGTLAKSIAVNGTETRYQRDFLGRIVVEEVWADSKLLSSQSKHYEGFRLVSSTDPEGLTTHYRYDGAGRLISEMKGNQCKELAYDSLSRLSTVTIWFGENQTDKSIQQFTYDLLGHVIEEKLSDGNGAVLQHTSYEYDSLGNRITVAQMTEAGPSITHTEYNSDRKPITFTDAEGNKSYIAYDYAHRNAWGQLVLKTTQTDALGKSVESVHDAMGRVVTVTSKDAFGAVISNQQRYFDPSGNLKKVVEDVIIEGTVKSQYCYAWHHNVMGQETAMIEALGTPQQRITRTTYNSFGQKDQTIKPSGTKILYNYDSQGRLSHFSANDRSFSYAYSYNRNHLVTEVRDLNNKTATKRHYDELGQLIQENLDNGLSVGYHYDRAGRISVIQLPDGSTIDYQYDAAYLRSVTRLKLGTPLYNHSYETYDQAGSLLHSQLIGQAGQANYQYDLSKRQRTIQTPGYSQTIPDNGYDKIGRLSVKHIDDLLGQQDYRFGYTPLNQLQSEQGHRKHLYQVDSIDNRLSKDQKSYTLDHLNQLLKDQDSSYKYDLDGNLIQKKQGGQTTTYKYDALNRLIQVKSPQGTFDYRYDSLNRRLSKTSKKLSERYFYQGQNEIGMVDAKGQIQELRILGTGHGAELGAAIAIEIKGRAFAPNHDHQGHVVGLIDATTGKPCEAYRYTTFGEETLINAQGAIIQTSEVGNPWRFASKRVDPETGWVYFGRRFYDPSNGRWTTTDPLGFADGPNLYAYLHHSPLSAFDAYGFVGEAYRDGCNVATNPNYFDGISNEYSPVFGDNAGNDAWLNVQKQEWFESAVAGFVHGCVNFVANTCQDFHSLFLIIGMDNLDVSMEEKLLIYQAHITSQNTQIAALDGFVQETMGIDAKNATYQAARDTSLLGLELASLAVAVTGTVKAVTYCARLSRLAPLEAKMAKCLMKQEVKSVSKTGMSSNQGATTAIKVSEASSSTKSAADDRIWTYASPFKNKTAQELHDMFVKKGYIPKGTDPMNGKGRYINSINNREYHIDPQSNGRYREINHVDVMRLENYESGLPKKRMAYQQD</sequence>
<feature type="signal peptide" evidence="3">
    <location>
        <begin position="1"/>
        <end position="19"/>
    </location>
</feature>
<feature type="domain" description="Teneurin-like YD-shell" evidence="4">
    <location>
        <begin position="877"/>
        <end position="1021"/>
    </location>
</feature>
<dbReference type="InParanoid" id="A0A0U5JHJ8"/>
<feature type="domain" description="Teneurin-like YD-shell" evidence="4">
    <location>
        <begin position="1215"/>
        <end position="1655"/>
    </location>
</feature>
<feature type="compositionally biased region" description="Basic and acidic residues" evidence="2">
    <location>
        <begin position="263"/>
        <end position="279"/>
    </location>
</feature>
<dbReference type="EMBL" id="LN879503">
    <property type="protein sequence ID" value="CUI18082.1"/>
    <property type="molecule type" value="Genomic_DNA"/>
</dbReference>
<feature type="region of interest" description="Disordered" evidence="2">
    <location>
        <begin position="262"/>
        <end position="298"/>
    </location>
</feature>
<dbReference type="Pfam" id="PF25023">
    <property type="entry name" value="TEN_YD-shell"/>
    <property type="match status" value="2"/>
</dbReference>
<feature type="compositionally biased region" description="Basic and acidic residues" evidence="2">
    <location>
        <begin position="466"/>
        <end position="475"/>
    </location>
</feature>
<keyword evidence="6" id="KW-1185">Reference proteome</keyword>
<evidence type="ECO:0000256" key="2">
    <source>
        <dbReference type="SAM" id="MobiDB-lite"/>
    </source>
</evidence>
<evidence type="ECO:0000313" key="5">
    <source>
        <dbReference type="EMBL" id="CUI18082.1"/>
    </source>
</evidence>
<gene>
    <name evidence="5" type="ORF">PNK_p0028</name>
</gene>
<evidence type="ECO:0000313" key="6">
    <source>
        <dbReference type="Proteomes" id="UP000069902"/>
    </source>
</evidence>